<name>A0ABV0QT31_9TELE</name>
<gene>
    <name evidence="2" type="ORF">XENOCAPTIV_013761</name>
</gene>
<evidence type="ECO:0000313" key="2">
    <source>
        <dbReference type="EMBL" id="MEQ2198502.1"/>
    </source>
</evidence>
<sequence>MCKHVCTCFVSQQADWCVYRFFFFLSAPLSFTSDPKCLHSLVSWAHLHGEACRSCPDLKEVLEGQCWGSVKAVWGCVDGHRYIMDTQCTTASYLGHKVNSSRRALRTGNNEGLISEEEQERLDEEEDSAGNERLLDGSMNTLVQRSLPSGTEQNLVPDDWTGSEGENVSASLDLQRVRASPALTCGSEAEIEMWS</sequence>
<evidence type="ECO:0000256" key="1">
    <source>
        <dbReference type="SAM" id="MobiDB-lite"/>
    </source>
</evidence>
<protein>
    <submittedName>
        <fullName evidence="2">Uncharacterized protein</fullName>
    </submittedName>
</protein>
<proteinExistence type="predicted"/>
<dbReference type="Proteomes" id="UP001434883">
    <property type="component" value="Unassembled WGS sequence"/>
</dbReference>
<evidence type="ECO:0000313" key="3">
    <source>
        <dbReference type="Proteomes" id="UP001434883"/>
    </source>
</evidence>
<accession>A0ABV0QT31</accession>
<keyword evidence="3" id="KW-1185">Reference proteome</keyword>
<feature type="region of interest" description="Disordered" evidence="1">
    <location>
        <begin position="107"/>
        <end position="167"/>
    </location>
</feature>
<organism evidence="2 3">
    <name type="scientific">Xenoophorus captivus</name>
    <dbReference type="NCBI Taxonomy" id="1517983"/>
    <lineage>
        <taxon>Eukaryota</taxon>
        <taxon>Metazoa</taxon>
        <taxon>Chordata</taxon>
        <taxon>Craniata</taxon>
        <taxon>Vertebrata</taxon>
        <taxon>Euteleostomi</taxon>
        <taxon>Actinopterygii</taxon>
        <taxon>Neopterygii</taxon>
        <taxon>Teleostei</taxon>
        <taxon>Neoteleostei</taxon>
        <taxon>Acanthomorphata</taxon>
        <taxon>Ovalentaria</taxon>
        <taxon>Atherinomorphae</taxon>
        <taxon>Cyprinodontiformes</taxon>
        <taxon>Goodeidae</taxon>
        <taxon>Xenoophorus</taxon>
    </lineage>
</organism>
<comment type="caution">
    <text evidence="2">The sequence shown here is derived from an EMBL/GenBank/DDBJ whole genome shotgun (WGS) entry which is preliminary data.</text>
</comment>
<feature type="compositionally biased region" description="Polar residues" evidence="1">
    <location>
        <begin position="138"/>
        <end position="154"/>
    </location>
</feature>
<reference evidence="2 3" key="1">
    <citation type="submission" date="2021-06" db="EMBL/GenBank/DDBJ databases">
        <authorList>
            <person name="Palmer J.M."/>
        </authorList>
    </citation>
    <scope>NUCLEOTIDE SEQUENCE [LARGE SCALE GENOMIC DNA]</scope>
    <source>
        <strain evidence="2 3">XC_2019</strain>
        <tissue evidence="2">Muscle</tissue>
    </source>
</reference>
<feature type="compositionally biased region" description="Acidic residues" evidence="1">
    <location>
        <begin position="114"/>
        <end position="129"/>
    </location>
</feature>
<dbReference type="EMBL" id="JAHRIN010019667">
    <property type="protein sequence ID" value="MEQ2198502.1"/>
    <property type="molecule type" value="Genomic_DNA"/>
</dbReference>